<dbReference type="PANTHER" id="PTHR12922">
    <property type="entry name" value="UBIQUINONE BIOSYNTHESIS PROTEIN"/>
    <property type="match status" value="1"/>
</dbReference>
<comment type="subunit">
    <text evidence="7">Component of a multi-subunit COQ enzyme complex, composed of at least COQ3, COQ4, COQ5, COQ6, COQ7 and COQ9.</text>
</comment>
<feature type="binding site" evidence="7">
    <location>
        <position position="191"/>
    </location>
    <ligand>
        <name>Zn(2+)</name>
        <dbReference type="ChEBI" id="CHEBI:29105"/>
    </ligand>
</feature>
<dbReference type="PANTHER" id="PTHR12922:SF7">
    <property type="entry name" value="UBIQUINONE BIOSYNTHESIS PROTEIN COQ4 HOMOLOG, MITOCHONDRIAL"/>
    <property type="match status" value="1"/>
</dbReference>
<feature type="binding site" evidence="7">
    <location>
        <position position="192"/>
    </location>
    <ligand>
        <name>Zn(2+)</name>
        <dbReference type="ChEBI" id="CHEBI:29105"/>
    </ligand>
</feature>
<dbReference type="Pfam" id="PF05019">
    <property type="entry name" value="Coq4"/>
    <property type="match status" value="1"/>
</dbReference>
<organism evidence="8 9">
    <name type="scientific">Komagataella pastoris</name>
    <name type="common">Yeast</name>
    <name type="synonym">Pichia pastoris</name>
    <dbReference type="NCBI Taxonomy" id="4922"/>
    <lineage>
        <taxon>Eukaryota</taxon>
        <taxon>Fungi</taxon>
        <taxon>Dikarya</taxon>
        <taxon>Ascomycota</taxon>
        <taxon>Saccharomycotina</taxon>
        <taxon>Pichiomycetes</taxon>
        <taxon>Pichiales</taxon>
        <taxon>Pichiaceae</taxon>
        <taxon>Komagataella</taxon>
    </lineage>
</organism>
<keyword evidence="3 7" id="KW-0496">Mitochondrion</keyword>
<feature type="binding site" evidence="7">
    <location>
        <position position="195"/>
    </location>
    <ligand>
        <name>Zn(2+)</name>
        <dbReference type="ChEBI" id="CHEBI:29105"/>
    </ligand>
</feature>
<keyword evidence="4 7" id="KW-0472">Membrane</keyword>
<dbReference type="EMBL" id="CP014586">
    <property type="protein sequence ID" value="ANZ76565.1"/>
    <property type="molecule type" value="Genomic_DNA"/>
</dbReference>
<dbReference type="OrthoDB" id="4249at2759"/>
<dbReference type="InterPro" id="IPR027540">
    <property type="entry name" value="Coq4_euk"/>
</dbReference>
<evidence type="ECO:0000256" key="7">
    <source>
        <dbReference type="HAMAP-Rule" id="MF_03111"/>
    </source>
</evidence>
<feature type="binding site" evidence="7">
    <location>
        <position position="207"/>
    </location>
    <ligand>
        <name>Zn(2+)</name>
        <dbReference type="ChEBI" id="CHEBI:29105"/>
    </ligand>
</feature>
<keyword evidence="7" id="KW-0479">Metal-binding</keyword>
<dbReference type="InterPro" id="IPR007715">
    <property type="entry name" value="Coq4"/>
</dbReference>
<comment type="cofactor">
    <cofactor evidence="7">
        <name>Zn(2+)</name>
        <dbReference type="ChEBI" id="CHEBI:29105"/>
    </cofactor>
</comment>
<evidence type="ECO:0000256" key="5">
    <source>
        <dbReference type="ARBA" id="ARBA00023239"/>
    </source>
</evidence>
<evidence type="ECO:0000256" key="1">
    <source>
        <dbReference type="ARBA" id="ARBA00022688"/>
    </source>
</evidence>
<dbReference type="AlphaFoldDB" id="A0A1B2JFE8"/>
<evidence type="ECO:0000313" key="8">
    <source>
        <dbReference type="EMBL" id="ANZ76565.1"/>
    </source>
</evidence>
<gene>
    <name evidence="7 8" type="primary">COQ4</name>
    <name evidence="8" type="ORF">ATY40_BA7503817</name>
</gene>
<comment type="similarity">
    <text evidence="7">Belongs to the COQ4 family.</text>
</comment>
<evidence type="ECO:0000256" key="6">
    <source>
        <dbReference type="ARBA" id="ARBA00081568"/>
    </source>
</evidence>
<keyword evidence="1 7" id="KW-0831">Ubiquinone biosynthesis</keyword>
<dbReference type="GO" id="GO:0008270">
    <property type="term" value="F:zinc ion binding"/>
    <property type="evidence" value="ECO:0007669"/>
    <property type="project" value="UniProtKB-UniRule"/>
</dbReference>
<evidence type="ECO:0000256" key="3">
    <source>
        <dbReference type="ARBA" id="ARBA00023128"/>
    </source>
</evidence>
<keyword evidence="2 7" id="KW-0999">Mitochondrion inner membrane</keyword>
<keyword evidence="7" id="KW-0862">Zinc</keyword>
<evidence type="ECO:0000256" key="4">
    <source>
        <dbReference type="ARBA" id="ARBA00023136"/>
    </source>
</evidence>
<dbReference type="HAMAP" id="MF_03111">
    <property type="entry name" value="Coq4"/>
    <property type="match status" value="1"/>
</dbReference>
<comment type="subcellular location">
    <subcellularLocation>
        <location evidence="7">Mitochondrion inner membrane</location>
        <topology evidence="7">Peripheral membrane protein</topology>
        <orientation evidence="7">Matrix side</orientation>
    </subcellularLocation>
</comment>
<name>A0A1B2JFE8_PICPA</name>
<keyword evidence="5 7" id="KW-0456">Lyase</keyword>
<sequence length="303" mass="35021">MLIVQQAQKRSFIIPSIISSGLSYLSKDIRLADKMEDGELHFPKTEFEKSQNKSKPLFQRPEPNYPGHVPLYNFEKLLMFLGSSIGAFVNPTNNNFIVSLGESTAFPWVLNRLRTQMLNDPNGRQILKERPHMTSKSLNLDELKNYPDNSLGKSYFLWLEREGVSPDTRVPVKYITDPELAFVFQRYRECHDFYHTITGLPIVREGEIALKLFEFMNLGIPMTGLGALFAPIPIKSSQRRRLLSVYYPWAIKNGTICKPLINVYWEKIMKKDIDVLRSELGIEKPPDMRELRKKAKLKKKQVG</sequence>
<keyword evidence="9" id="KW-1185">Reference proteome</keyword>
<protein>
    <recommendedName>
        <fullName evidence="6">4-hydroxy-3-methoxy-5-polyprenylbenzoate decarboxylase</fullName>
    </recommendedName>
</protein>
<dbReference type="UniPathway" id="UPA00232"/>
<dbReference type="GO" id="GO:0120539">
    <property type="term" value="F:4-hydroxy-3-methoxy-5-polyprenylbenzoate decarboxylase activity"/>
    <property type="evidence" value="ECO:0007669"/>
    <property type="project" value="UniProtKB-EC"/>
</dbReference>
<evidence type="ECO:0000313" key="9">
    <source>
        <dbReference type="Proteomes" id="UP000094565"/>
    </source>
</evidence>
<reference evidence="8 9" key="1">
    <citation type="submission" date="2016-02" db="EMBL/GenBank/DDBJ databases">
        <title>Comparative genomic and transcriptomic foundation for Pichia pastoris.</title>
        <authorList>
            <person name="Love K.R."/>
            <person name="Shah K.A."/>
            <person name="Whittaker C.A."/>
            <person name="Wu J."/>
            <person name="Bartlett M.C."/>
            <person name="Ma D."/>
            <person name="Leeson R.L."/>
            <person name="Priest M."/>
            <person name="Young S.K."/>
            <person name="Love J.C."/>
        </authorList>
    </citation>
    <scope>NUCLEOTIDE SEQUENCE [LARGE SCALE GENOMIC DNA]</scope>
    <source>
        <strain evidence="8 9">ATCC 28485</strain>
    </source>
</reference>
<accession>A0A1B2JFE8</accession>
<comment type="catalytic activity">
    <reaction evidence="7">
        <text>a 4-hydroxy-3-methoxy-5-(all-trans-polyprenyl)benzoate + H(+) = a 2-methoxy-6-(all-trans-polyprenyl)phenol + CO2</text>
        <dbReference type="Rhea" id="RHEA:81179"/>
        <dbReference type="Rhea" id="RHEA-COMP:9551"/>
        <dbReference type="Rhea" id="RHEA-COMP:10931"/>
        <dbReference type="ChEBI" id="CHEBI:15378"/>
        <dbReference type="ChEBI" id="CHEBI:16526"/>
        <dbReference type="ChEBI" id="CHEBI:62731"/>
        <dbReference type="ChEBI" id="CHEBI:84443"/>
        <dbReference type="EC" id="4.1.1.130"/>
    </reaction>
</comment>
<evidence type="ECO:0000256" key="2">
    <source>
        <dbReference type="ARBA" id="ARBA00022792"/>
    </source>
</evidence>
<dbReference type="GO" id="GO:0031314">
    <property type="term" value="C:extrinsic component of mitochondrial inner membrane"/>
    <property type="evidence" value="ECO:0007669"/>
    <property type="project" value="UniProtKB-UniRule"/>
</dbReference>
<comment type="function">
    <text evidence="7">Lyase that catalyzes the C1-decarboxylation of 4-hydroxy-3-methoxy-5-(all-trans-polyprenyl)benzoic acid into 2-methoxy-6-(all-trans-polyprenyl)phenol during ubiquinone biosynthesis.</text>
</comment>
<comment type="pathway">
    <text evidence="7">Cofactor biosynthesis; ubiquinone biosynthesis.</text>
</comment>
<proteinExistence type="inferred from homology"/>
<dbReference type="Proteomes" id="UP000094565">
    <property type="component" value="Chromosome 3"/>
</dbReference>